<feature type="coiled-coil region" evidence="1">
    <location>
        <begin position="130"/>
        <end position="192"/>
    </location>
</feature>
<proteinExistence type="predicted"/>
<evidence type="ECO:0000313" key="2">
    <source>
        <dbReference type="EMBL" id="MFC3848055.1"/>
    </source>
</evidence>
<reference evidence="3" key="1">
    <citation type="journal article" date="2019" name="Int. J. Syst. Evol. Microbiol.">
        <title>The Global Catalogue of Microorganisms (GCM) 10K type strain sequencing project: providing services to taxonomists for standard genome sequencing and annotation.</title>
        <authorList>
            <consortium name="The Broad Institute Genomics Platform"/>
            <consortium name="The Broad Institute Genome Sequencing Center for Infectious Disease"/>
            <person name="Wu L."/>
            <person name="Ma J."/>
        </authorList>
    </citation>
    <scope>NUCLEOTIDE SEQUENCE [LARGE SCALE GENOMIC DNA]</scope>
    <source>
        <strain evidence="3">CCUG 53816</strain>
    </source>
</reference>
<keyword evidence="3" id="KW-1185">Reference proteome</keyword>
<name>A0ABV7ZLL7_9HELI</name>
<sequence length="252" mass="28992">MFLDNEQKSIVKAIEEFKEFKEFKQQVVAGSLTRYCQLQRRLLEPKKFLQEKLQGWDETGIYLGVDGWNDADTAVALAILVPQEVVEQQKAGAVIKAVSEGKLELMEVAETAPEISNKLNQASMMCLQFMVELATRKKRLEEANQALEDLLDKADTMDMQDARQEALDTPKKVQLVEDMKKQTQQLLKLLKEPIVAKNDPLLKKFKMQPAYIKKMMMQKIYSDNDKRINFFLALRQQFCPPPKQPGKEAHDN</sequence>
<comment type="caution">
    <text evidence="2">The sequence shown here is derived from an EMBL/GenBank/DDBJ whole genome shotgun (WGS) entry which is preliminary data.</text>
</comment>
<evidence type="ECO:0000313" key="3">
    <source>
        <dbReference type="Proteomes" id="UP001595783"/>
    </source>
</evidence>
<dbReference type="RefSeq" id="WP_104752632.1">
    <property type="nucleotide sequence ID" value="NZ_FZMF01000033.1"/>
</dbReference>
<evidence type="ECO:0000256" key="1">
    <source>
        <dbReference type="SAM" id="Coils"/>
    </source>
</evidence>
<organism evidence="2 3">
    <name type="scientific">Helicobacter baculiformis</name>
    <dbReference type="NCBI Taxonomy" id="427351"/>
    <lineage>
        <taxon>Bacteria</taxon>
        <taxon>Pseudomonadati</taxon>
        <taxon>Campylobacterota</taxon>
        <taxon>Epsilonproteobacteria</taxon>
        <taxon>Campylobacterales</taxon>
        <taxon>Helicobacteraceae</taxon>
        <taxon>Helicobacter</taxon>
    </lineage>
</organism>
<dbReference type="EMBL" id="JBHRZO010000037">
    <property type="protein sequence ID" value="MFC3848055.1"/>
    <property type="molecule type" value="Genomic_DNA"/>
</dbReference>
<protein>
    <submittedName>
        <fullName evidence="2">Uncharacterized protein</fullName>
    </submittedName>
</protein>
<dbReference type="Proteomes" id="UP001595783">
    <property type="component" value="Unassembled WGS sequence"/>
</dbReference>
<gene>
    <name evidence="2" type="ORF">ACFOPX_05890</name>
</gene>
<accession>A0ABV7ZLL7</accession>
<keyword evidence="1" id="KW-0175">Coiled coil</keyword>